<reference evidence="1 2" key="1">
    <citation type="journal article" date="2020" name="Arch. Microbiol.">
        <title>Bradyrhizobium uaiense sp. nov., a new highly efficient cowpea symbiont.</title>
        <authorList>
            <person name="Cabral Michel D."/>
            <person name="Azarias Guimaraes A."/>
            <person name="Martins da Costa E."/>
            <person name="Soares de Carvalho T."/>
            <person name="Balsanelli E."/>
            <person name="Willems A."/>
            <person name="Maltempi de Souza E."/>
            <person name="de Souza Moreira F.M."/>
        </authorList>
    </citation>
    <scope>NUCLEOTIDE SEQUENCE [LARGE SCALE GENOMIC DNA]</scope>
    <source>
        <strain evidence="1 2">UFLA 03-164</strain>
    </source>
</reference>
<dbReference type="SUPFAM" id="SSF53822">
    <property type="entry name" value="Periplasmic binding protein-like I"/>
    <property type="match status" value="1"/>
</dbReference>
<sequence length="327" mass="34812">MKRRDFMTFLAGVVAGFPRPASSTSRPRHIGVLMGVDGADASAQARVAAFREALAELGWTEGPNLRIDVRWTAGDIQRMRSEAAALVAEAPDAVLASGTPAIAALRDATTTIPIVFVTYGDPVTRGWVASLAQPGGNVTGLANFEASIGSKWLELLREIAPHIARVALLSNPHTEPPSLFIKSIKTAATALGIEALTADVYDDGEISQAISNIGRNGDGGLIALPDIFNTTHRATIIAEAARHRVPAIYSLRFFALAGGLISYGIDNLDVYRRAASYVDHILNGARPADLPVQLPSKFECVINLTTAKALGLVITPRLRVMANEMIE</sequence>
<evidence type="ECO:0000313" key="2">
    <source>
        <dbReference type="Proteomes" id="UP000468531"/>
    </source>
</evidence>
<dbReference type="PANTHER" id="PTHR35271:SF1">
    <property type="entry name" value="ABC TRANSPORTER, SUBSTRATE-BINDING LIPOPROTEIN"/>
    <property type="match status" value="1"/>
</dbReference>
<evidence type="ECO:0000313" key="1">
    <source>
        <dbReference type="EMBL" id="NEU94706.1"/>
    </source>
</evidence>
<comment type="caution">
    <text evidence="1">The sequence shown here is derived from an EMBL/GenBank/DDBJ whole genome shotgun (WGS) entry which is preliminary data.</text>
</comment>
<organism evidence="1 2">
    <name type="scientific">Bradyrhizobium uaiense</name>
    <dbReference type="NCBI Taxonomy" id="2594946"/>
    <lineage>
        <taxon>Bacteria</taxon>
        <taxon>Pseudomonadati</taxon>
        <taxon>Pseudomonadota</taxon>
        <taxon>Alphaproteobacteria</taxon>
        <taxon>Hyphomicrobiales</taxon>
        <taxon>Nitrobacteraceae</taxon>
        <taxon>Bradyrhizobium</taxon>
    </lineage>
</organism>
<dbReference type="Gene3D" id="3.40.50.2300">
    <property type="match status" value="2"/>
</dbReference>
<dbReference type="PANTHER" id="PTHR35271">
    <property type="entry name" value="ABC TRANSPORTER, SUBSTRATE-BINDING LIPOPROTEIN-RELATED"/>
    <property type="match status" value="1"/>
</dbReference>
<dbReference type="InterPro" id="IPR007487">
    <property type="entry name" value="ABC_transpt-TYRBP-like"/>
</dbReference>
<keyword evidence="2" id="KW-1185">Reference proteome</keyword>
<name>A0A6P1B850_9BRAD</name>
<proteinExistence type="predicted"/>
<dbReference type="Pfam" id="PF04392">
    <property type="entry name" value="ABC_sub_bind"/>
    <property type="match status" value="1"/>
</dbReference>
<dbReference type="InterPro" id="IPR028082">
    <property type="entry name" value="Peripla_BP_I"/>
</dbReference>
<protein>
    <submittedName>
        <fullName evidence="1">ABC transporter substrate-binding protein</fullName>
    </submittedName>
</protein>
<dbReference type="AlphaFoldDB" id="A0A6P1B850"/>
<gene>
    <name evidence="1" type="ORF">FNJ47_02390</name>
</gene>
<accession>A0A6P1B850</accession>
<dbReference type="EMBL" id="VKHP01000005">
    <property type="protein sequence ID" value="NEU94706.1"/>
    <property type="molecule type" value="Genomic_DNA"/>
</dbReference>
<dbReference type="Proteomes" id="UP000468531">
    <property type="component" value="Unassembled WGS sequence"/>
</dbReference>
<dbReference type="CDD" id="cd06325">
    <property type="entry name" value="PBP1_ABC_unchar_transporter"/>
    <property type="match status" value="1"/>
</dbReference>